<keyword evidence="6" id="KW-1185">Reference proteome</keyword>
<dbReference type="eggNOG" id="KOG1620">
    <property type="taxonomic scope" value="Eukaryota"/>
</dbReference>
<comment type="similarity">
    <text evidence="1 4">Belongs to the inositol phosphokinase (IPK) family.</text>
</comment>
<dbReference type="Proteomes" id="UP000009022">
    <property type="component" value="Unassembled WGS sequence"/>
</dbReference>
<dbReference type="PANTHER" id="PTHR12400">
    <property type="entry name" value="INOSITOL POLYPHOSPHATE KINASE"/>
    <property type="match status" value="1"/>
</dbReference>
<dbReference type="STRING" id="10228.B3RQK4"/>
<organism evidence="5 6">
    <name type="scientific">Trichoplax adhaerens</name>
    <name type="common">Trichoplax reptans</name>
    <dbReference type="NCBI Taxonomy" id="10228"/>
    <lineage>
        <taxon>Eukaryota</taxon>
        <taxon>Metazoa</taxon>
        <taxon>Placozoa</taxon>
        <taxon>Uniplacotomia</taxon>
        <taxon>Trichoplacea</taxon>
        <taxon>Trichoplacidae</taxon>
        <taxon>Trichoplax</taxon>
    </lineage>
</organism>
<dbReference type="EC" id="2.7.-.-" evidence="4"/>
<dbReference type="EMBL" id="DS985243">
    <property type="protein sequence ID" value="EDV26711.1"/>
    <property type="molecule type" value="Genomic_DNA"/>
</dbReference>
<evidence type="ECO:0000313" key="5">
    <source>
        <dbReference type="EMBL" id="EDV26711.1"/>
    </source>
</evidence>
<dbReference type="PANTHER" id="PTHR12400:SF21">
    <property type="entry name" value="KINASE"/>
    <property type="match status" value="1"/>
</dbReference>
<dbReference type="OrthoDB" id="2573163at2759"/>
<reference evidence="5 6" key="1">
    <citation type="journal article" date="2008" name="Nature">
        <title>The Trichoplax genome and the nature of placozoans.</title>
        <authorList>
            <person name="Srivastava M."/>
            <person name="Begovic E."/>
            <person name="Chapman J."/>
            <person name="Putnam N.H."/>
            <person name="Hellsten U."/>
            <person name="Kawashima T."/>
            <person name="Kuo A."/>
            <person name="Mitros T."/>
            <person name="Salamov A."/>
            <person name="Carpenter M.L."/>
            <person name="Signorovitch A.Y."/>
            <person name="Moreno M.A."/>
            <person name="Kamm K."/>
            <person name="Grimwood J."/>
            <person name="Schmutz J."/>
            <person name="Shapiro H."/>
            <person name="Grigoriev I.V."/>
            <person name="Buss L.W."/>
            <person name="Schierwater B."/>
            <person name="Dellaporta S.L."/>
            <person name="Rokhsar D.S."/>
        </authorList>
    </citation>
    <scope>NUCLEOTIDE SEQUENCE [LARGE SCALE GENOMIC DNA]</scope>
    <source>
        <strain evidence="5 6">Grell-BS-1999</strain>
    </source>
</reference>
<keyword evidence="3 4" id="KW-0418">Kinase</keyword>
<dbReference type="GeneID" id="6752471"/>
<evidence type="ECO:0000313" key="6">
    <source>
        <dbReference type="Proteomes" id="UP000009022"/>
    </source>
</evidence>
<dbReference type="GO" id="GO:0000828">
    <property type="term" value="F:inositol hexakisphosphate kinase activity"/>
    <property type="evidence" value="ECO:0000318"/>
    <property type="project" value="GO_Central"/>
</dbReference>
<dbReference type="RefSeq" id="XP_002110707.1">
    <property type="nucleotide sequence ID" value="XM_002110671.1"/>
</dbReference>
<dbReference type="InParanoid" id="B3RQK4"/>
<evidence type="ECO:0000256" key="1">
    <source>
        <dbReference type="ARBA" id="ARBA00007374"/>
    </source>
</evidence>
<dbReference type="GO" id="GO:0046854">
    <property type="term" value="P:phosphatidylinositol phosphate biosynthetic process"/>
    <property type="evidence" value="ECO:0000318"/>
    <property type="project" value="GO_Central"/>
</dbReference>
<gene>
    <name evidence="5" type="ORF">TRIADDRAFT_55021</name>
</gene>
<evidence type="ECO:0000256" key="4">
    <source>
        <dbReference type="RuleBase" id="RU363090"/>
    </source>
</evidence>
<dbReference type="PhylomeDB" id="B3RQK4"/>
<dbReference type="GO" id="GO:0032958">
    <property type="term" value="P:inositol phosphate biosynthetic process"/>
    <property type="evidence" value="ECO:0000318"/>
    <property type="project" value="GO_Central"/>
</dbReference>
<sequence length="359" mass="41577">MDTETRIDLVKEEKETSDQTVILQQFPHQVGGHNCILMYDPFTVCKLLTILELSFYKEIPHSLEPFLPRYLGVINVLLENDVEGKAIFRAYRLSSDEIDHQIMTQVDTDEEIKVNFAKANSHVNNGPSKIQSEGPISPCNSKYYRKQVKVMNNDESKLFILLENVVQPFRCPCILDLKIGTWNQKLNILKSRSEDEYNKVSTIRLGVRLGGMQTYNVTDKKFSYFDKYFGKTLDLVGLKRMLYQYFDNGITFQHDIYNQMLKKLQLLRKRIALEDCFRFRFRGCSILLIYEGYCNDNINGNTNVDARLIDFSHTISNKLNYNPNQQLNGELIGPDNDTLKGLDNLLTFFMELSPSPQIS</sequence>
<dbReference type="Pfam" id="PF03770">
    <property type="entry name" value="IPK"/>
    <property type="match status" value="1"/>
</dbReference>
<dbReference type="SUPFAM" id="SSF56104">
    <property type="entry name" value="SAICAR synthase-like"/>
    <property type="match status" value="1"/>
</dbReference>
<proteinExistence type="inferred from homology"/>
<dbReference type="CTD" id="6752471"/>
<dbReference type="GO" id="GO:0005634">
    <property type="term" value="C:nucleus"/>
    <property type="evidence" value="ECO:0000318"/>
    <property type="project" value="GO_Central"/>
</dbReference>
<keyword evidence="2 4" id="KW-0808">Transferase</keyword>
<dbReference type="HOGENOM" id="CLU_014862_0_0_1"/>
<dbReference type="GO" id="GO:0005737">
    <property type="term" value="C:cytoplasm"/>
    <property type="evidence" value="ECO:0000318"/>
    <property type="project" value="GO_Central"/>
</dbReference>
<dbReference type="AlphaFoldDB" id="B3RQK4"/>
<accession>B3RQK4</accession>
<evidence type="ECO:0000256" key="2">
    <source>
        <dbReference type="ARBA" id="ARBA00022679"/>
    </source>
</evidence>
<dbReference type="OMA" id="MDLKMGN"/>
<protein>
    <recommendedName>
        <fullName evidence="4">Kinase</fullName>
        <ecNumber evidence="4">2.7.-.-</ecNumber>
    </recommendedName>
</protein>
<evidence type="ECO:0000256" key="3">
    <source>
        <dbReference type="ARBA" id="ARBA00022777"/>
    </source>
</evidence>
<dbReference type="KEGG" id="tad:TRIADDRAFT_55021"/>
<dbReference type="Gene3D" id="3.30.470.160">
    <property type="entry name" value="Inositol polyphosphate kinase"/>
    <property type="match status" value="1"/>
</dbReference>
<name>B3RQK4_TRIAD</name>
<dbReference type="InterPro" id="IPR005522">
    <property type="entry name" value="IPK"/>
</dbReference>
<dbReference type="InterPro" id="IPR038286">
    <property type="entry name" value="IPK_sf"/>
</dbReference>